<accession>A0ABV7DBU0</accession>
<sequence length="218" mass="24590">MQRTDAIYGAPPIDLGLVDLSPVEMMFWLYCPIKLAGHVAPVLPANLEQFYPLVSAAMSDCSDRAFESYIYLTAKTLWATAENPGNRPGWHSDGFLTDDLNYIWCDANPTIFFDDGQRHAFSADHSSSLSEMDELCVRRSAHYRTYPVKHLLRLDQTVLHKVDTSIKPGVRTFVKVSVSRHRYALRGNSINHSLAPDWIYQERQAERNCPIGKSGGEA</sequence>
<gene>
    <name evidence="1" type="ORF">ACFOHH_04700</name>
</gene>
<dbReference type="RefSeq" id="WP_257317874.1">
    <property type="nucleotide sequence ID" value="NZ_JANFDG010000035.1"/>
</dbReference>
<evidence type="ECO:0008006" key="3">
    <source>
        <dbReference type="Google" id="ProtNLM"/>
    </source>
</evidence>
<evidence type="ECO:0000313" key="1">
    <source>
        <dbReference type="EMBL" id="MFC3072400.1"/>
    </source>
</evidence>
<dbReference type="EMBL" id="JBHRSP010000006">
    <property type="protein sequence ID" value="MFC3072400.1"/>
    <property type="molecule type" value="Genomic_DNA"/>
</dbReference>
<proteinExistence type="predicted"/>
<comment type="caution">
    <text evidence="1">The sequence shown here is derived from an EMBL/GenBank/DDBJ whole genome shotgun (WGS) entry which is preliminary data.</text>
</comment>
<keyword evidence="2" id="KW-1185">Reference proteome</keyword>
<organism evidence="1 2">
    <name type="scientific">Shinella pollutisoli</name>
    <dbReference type="NCBI Taxonomy" id="2250594"/>
    <lineage>
        <taxon>Bacteria</taxon>
        <taxon>Pseudomonadati</taxon>
        <taxon>Pseudomonadota</taxon>
        <taxon>Alphaproteobacteria</taxon>
        <taxon>Hyphomicrobiales</taxon>
        <taxon>Rhizobiaceae</taxon>
        <taxon>Shinella</taxon>
    </lineage>
</organism>
<dbReference type="Proteomes" id="UP001595377">
    <property type="component" value="Unassembled WGS sequence"/>
</dbReference>
<reference evidence="2" key="1">
    <citation type="journal article" date="2019" name="Int. J. Syst. Evol. Microbiol.">
        <title>The Global Catalogue of Microorganisms (GCM) 10K type strain sequencing project: providing services to taxonomists for standard genome sequencing and annotation.</title>
        <authorList>
            <consortium name="The Broad Institute Genomics Platform"/>
            <consortium name="The Broad Institute Genome Sequencing Center for Infectious Disease"/>
            <person name="Wu L."/>
            <person name="Ma J."/>
        </authorList>
    </citation>
    <scope>NUCLEOTIDE SEQUENCE [LARGE SCALE GENOMIC DNA]</scope>
    <source>
        <strain evidence="2">KCTC 52677</strain>
    </source>
</reference>
<protein>
    <recommendedName>
        <fullName evidence="3">Fe2OG dioxygenase domain-containing protein</fullName>
    </recommendedName>
</protein>
<name>A0ABV7DBU0_9HYPH</name>
<evidence type="ECO:0000313" key="2">
    <source>
        <dbReference type="Proteomes" id="UP001595377"/>
    </source>
</evidence>